<sequence>MLEKNKIKCFSISMPKPIEHNSRNQGFNSKQDKSGCRSLNKKVQSFPLEFIERN</sequence>
<protein>
    <submittedName>
        <fullName evidence="2">Uncharacterized protein</fullName>
    </submittedName>
</protein>
<keyword evidence="3" id="KW-1185">Reference proteome</keyword>
<proteinExistence type="predicted"/>
<organism evidence="2 3">
    <name type="scientific">Nothoprocta perdicaria</name>
    <name type="common">Chilean tinamou</name>
    <name type="synonym">Crypturus perdicarius</name>
    <dbReference type="NCBI Taxonomy" id="30464"/>
    <lineage>
        <taxon>Eukaryota</taxon>
        <taxon>Metazoa</taxon>
        <taxon>Chordata</taxon>
        <taxon>Craniata</taxon>
        <taxon>Vertebrata</taxon>
        <taxon>Euteleostomi</taxon>
        <taxon>Archelosauria</taxon>
        <taxon>Archosauria</taxon>
        <taxon>Dinosauria</taxon>
        <taxon>Saurischia</taxon>
        <taxon>Theropoda</taxon>
        <taxon>Coelurosauria</taxon>
        <taxon>Aves</taxon>
        <taxon>Palaeognathae</taxon>
        <taxon>Tinamiformes</taxon>
        <taxon>Tinamidae</taxon>
        <taxon>Nothoprocta</taxon>
    </lineage>
</organism>
<dbReference type="AlphaFoldDB" id="A0A8C6Z7U8"/>
<dbReference type="Ensembl" id="ENSNPET00000009428.1">
    <property type="protein sequence ID" value="ENSNPEP00000009199.1"/>
    <property type="gene ID" value="ENSNPEG00000006911.1"/>
</dbReference>
<name>A0A8C6Z7U8_NOTPE</name>
<reference evidence="2" key="2">
    <citation type="submission" date="2025-09" db="UniProtKB">
        <authorList>
            <consortium name="Ensembl"/>
        </authorList>
    </citation>
    <scope>IDENTIFICATION</scope>
</reference>
<dbReference type="Proteomes" id="UP000694420">
    <property type="component" value="Unplaced"/>
</dbReference>
<evidence type="ECO:0000313" key="2">
    <source>
        <dbReference type="Ensembl" id="ENSNPEP00000009199.1"/>
    </source>
</evidence>
<evidence type="ECO:0000256" key="1">
    <source>
        <dbReference type="SAM" id="MobiDB-lite"/>
    </source>
</evidence>
<evidence type="ECO:0000313" key="3">
    <source>
        <dbReference type="Proteomes" id="UP000694420"/>
    </source>
</evidence>
<accession>A0A8C6Z7U8</accession>
<feature type="region of interest" description="Disordered" evidence="1">
    <location>
        <begin position="16"/>
        <end position="38"/>
    </location>
</feature>
<reference evidence="2" key="1">
    <citation type="submission" date="2025-08" db="UniProtKB">
        <authorList>
            <consortium name="Ensembl"/>
        </authorList>
    </citation>
    <scope>IDENTIFICATION</scope>
</reference>